<evidence type="ECO:0000256" key="7">
    <source>
        <dbReference type="ARBA" id="ARBA00022840"/>
    </source>
</evidence>
<keyword evidence="11" id="KW-0472">Membrane</keyword>
<dbReference type="Proteomes" id="UP000217676">
    <property type="component" value="Chromosome"/>
</dbReference>
<feature type="domain" description="Signal transduction histidine kinase subgroup 3 dimerisation and phosphoacceptor" evidence="13">
    <location>
        <begin position="190"/>
        <end position="255"/>
    </location>
</feature>
<dbReference type="AlphaFoldDB" id="A0A160P4S5"/>
<dbReference type="GO" id="GO:0016020">
    <property type="term" value="C:membrane"/>
    <property type="evidence" value="ECO:0007669"/>
    <property type="project" value="InterPro"/>
</dbReference>
<keyword evidence="8" id="KW-0902">Two-component regulatory system</keyword>
<keyword evidence="3" id="KW-0597">Phosphoprotein</keyword>
<keyword evidence="4" id="KW-0808">Transferase</keyword>
<evidence type="ECO:0000259" key="12">
    <source>
        <dbReference type="Pfam" id="PF02518"/>
    </source>
</evidence>
<gene>
    <name evidence="15" type="ORF">SLA_5094</name>
</gene>
<dbReference type="Gene3D" id="3.30.565.10">
    <property type="entry name" value="Histidine kinase-like ATPase, C-terminal domain"/>
    <property type="match status" value="1"/>
</dbReference>
<dbReference type="SUPFAM" id="SSF55874">
    <property type="entry name" value="ATPase domain of HSP90 chaperone/DNA topoisomerase II/histidine kinase"/>
    <property type="match status" value="1"/>
</dbReference>
<evidence type="ECO:0000256" key="2">
    <source>
        <dbReference type="ARBA" id="ARBA00012438"/>
    </source>
</evidence>
<evidence type="ECO:0000256" key="4">
    <source>
        <dbReference type="ARBA" id="ARBA00022679"/>
    </source>
</evidence>
<proteinExistence type="predicted"/>
<dbReference type="PANTHER" id="PTHR24421:SF10">
    <property type="entry name" value="NITRATE_NITRITE SENSOR PROTEIN NARQ"/>
    <property type="match status" value="1"/>
</dbReference>
<dbReference type="InterPro" id="IPR036890">
    <property type="entry name" value="HATPase_C_sf"/>
</dbReference>
<feature type="coiled-coil region" evidence="9">
    <location>
        <begin position="171"/>
        <end position="198"/>
    </location>
</feature>
<evidence type="ECO:0000256" key="11">
    <source>
        <dbReference type="SAM" id="Phobius"/>
    </source>
</evidence>
<keyword evidence="9" id="KW-0175">Coiled coil</keyword>
<keyword evidence="5" id="KW-0547">Nucleotide-binding</keyword>
<dbReference type="InterPro" id="IPR050482">
    <property type="entry name" value="Sensor_HK_TwoCompSys"/>
</dbReference>
<keyword evidence="11" id="KW-0812">Transmembrane</keyword>
<dbReference type="EMBL" id="AP017424">
    <property type="protein sequence ID" value="BAU85976.1"/>
    <property type="molecule type" value="Genomic_DNA"/>
</dbReference>
<dbReference type="EC" id="2.7.13.3" evidence="2"/>
<dbReference type="Pfam" id="PF23539">
    <property type="entry name" value="DUF7134"/>
    <property type="match status" value="1"/>
</dbReference>
<evidence type="ECO:0000313" key="15">
    <source>
        <dbReference type="EMBL" id="BAU85976.1"/>
    </source>
</evidence>
<evidence type="ECO:0000313" key="16">
    <source>
        <dbReference type="Proteomes" id="UP000217676"/>
    </source>
</evidence>
<keyword evidence="16" id="KW-1185">Reference proteome</keyword>
<dbReference type="GO" id="GO:0000155">
    <property type="term" value="F:phosphorelay sensor kinase activity"/>
    <property type="evidence" value="ECO:0007669"/>
    <property type="project" value="InterPro"/>
</dbReference>
<keyword evidence="7" id="KW-0067">ATP-binding</keyword>
<evidence type="ECO:0000259" key="13">
    <source>
        <dbReference type="Pfam" id="PF07730"/>
    </source>
</evidence>
<organism evidence="15 16">
    <name type="scientific">Streptomyces laurentii</name>
    <dbReference type="NCBI Taxonomy" id="39478"/>
    <lineage>
        <taxon>Bacteria</taxon>
        <taxon>Bacillati</taxon>
        <taxon>Actinomycetota</taxon>
        <taxon>Actinomycetes</taxon>
        <taxon>Kitasatosporales</taxon>
        <taxon>Streptomycetaceae</taxon>
        <taxon>Streptomyces</taxon>
    </lineage>
</organism>
<feature type="region of interest" description="Disordered" evidence="10">
    <location>
        <begin position="340"/>
        <end position="360"/>
    </location>
</feature>
<dbReference type="InterPro" id="IPR011712">
    <property type="entry name" value="Sig_transdc_His_kin_sub3_dim/P"/>
</dbReference>
<dbReference type="GO" id="GO:0046983">
    <property type="term" value="F:protein dimerization activity"/>
    <property type="evidence" value="ECO:0007669"/>
    <property type="project" value="InterPro"/>
</dbReference>
<reference evidence="15 16" key="1">
    <citation type="journal article" date="2016" name="Genome Announc.">
        <title>Complete Genome Sequence of Thiostrepton-Producing Streptomyces laurentii ATCC 31255.</title>
        <authorList>
            <person name="Doi K."/>
            <person name="Fujino Y."/>
            <person name="Nagayoshi Y."/>
            <person name="Ohshima T."/>
            <person name="Ogata S."/>
        </authorList>
    </citation>
    <scope>NUCLEOTIDE SEQUENCE [LARGE SCALE GENOMIC DNA]</scope>
    <source>
        <strain evidence="15 16">ATCC 31255</strain>
    </source>
</reference>
<evidence type="ECO:0000256" key="8">
    <source>
        <dbReference type="ARBA" id="ARBA00023012"/>
    </source>
</evidence>
<feature type="domain" description="Histidine kinase/HSP90-like ATPase" evidence="12">
    <location>
        <begin position="303"/>
        <end position="395"/>
    </location>
</feature>
<evidence type="ECO:0000256" key="3">
    <source>
        <dbReference type="ARBA" id="ARBA00022553"/>
    </source>
</evidence>
<feature type="domain" description="DUF7134" evidence="14">
    <location>
        <begin position="17"/>
        <end position="172"/>
    </location>
</feature>
<feature type="transmembrane region" description="Helical" evidence="11">
    <location>
        <begin position="20"/>
        <end position="39"/>
    </location>
</feature>
<comment type="catalytic activity">
    <reaction evidence="1">
        <text>ATP + protein L-histidine = ADP + protein N-phospho-L-histidine.</text>
        <dbReference type="EC" id="2.7.13.3"/>
    </reaction>
</comment>
<protein>
    <recommendedName>
        <fullName evidence="2">histidine kinase</fullName>
        <ecNumber evidence="2">2.7.13.3</ecNumber>
    </recommendedName>
</protein>
<dbReference type="Gene3D" id="1.20.5.1930">
    <property type="match status" value="1"/>
</dbReference>
<dbReference type="KEGG" id="slau:SLA_5094"/>
<evidence type="ECO:0000256" key="9">
    <source>
        <dbReference type="SAM" id="Coils"/>
    </source>
</evidence>
<feature type="transmembrane region" description="Helical" evidence="11">
    <location>
        <begin position="45"/>
        <end position="67"/>
    </location>
</feature>
<feature type="transmembrane region" description="Helical" evidence="11">
    <location>
        <begin position="74"/>
        <end position="90"/>
    </location>
</feature>
<accession>A0A160P4S5</accession>
<evidence type="ECO:0000256" key="6">
    <source>
        <dbReference type="ARBA" id="ARBA00022777"/>
    </source>
</evidence>
<keyword evidence="11" id="KW-1133">Transmembrane helix</keyword>
<dbReference type="GO" id="GO:0005524">
    <property type="term" value="F:ATP binding"/>
    <property type="evidence" value="ECO:0007669"/>
    <property type="project" value="UniProtKB-KW"/>
</dbReference>
<dbReference type="Pfam" id="PF02518">
    <property type="entry name" value="HATPase_c"/>
    <property type="match status" value="1"/>
</dbReference>
<name>A0A160P4S5_STRLU</name>
<dbReference type="Pfam" id="PF07730">
    <property type="entry name" value="HisKA_3"/>
    <property type="match status" value="1"/>
</dbReference>
<keyword evidence="6 15" id="KW-0418">Kinase</keyword>
<dbReference type="CDD" id="cd16917">
    <property type="entry name" value="HATPase_UhpB-NarQ-NarX-like"/>
    <property type="match status" value="1"/>
</dbReference>
<evidence type="ECO:0000256" key="1">
    <source>
        <dbReference type="ARBA" id="ARBA00000085"/>
    </source>
</evidence>
<evidence type="ECO:0000259" key="14">
    <source>
        <dbReference type="Pfam" id="PF23539"/>
    </source>
</evidence>
<sequence>MIAYGYRPGVKTTGGAHLPLLDLATGAVLTAVYVGFARMDAEDGQAYFTGPFWLGCLIAAAVGLPLAVRRRRPLPVLGVILAALVAASFLDLVREPYAAAGLAAYLVGLAEPARRSVPALALAPAVAGGAVYLDAAVVTPTEDPQGALGLVALVVLVIGGAWSAGFVVRGRRAEARRRQRLRAERALEEERLRIARELHDIVSHNLSLIAVKAGVAAHVGDADPREAVAALKVIEETSRSALAEMRRTLGVLRGQDAPLVPAPDLGGLDALAGEARRAGVDVDLEVRGLETQGAAGLTESLRTTVYRIVQEAVTNVARHAAPTRCAVRVVADAREIRVDVTDDGPPAGRGRPRRRLPGGHGLMGMRERALLYDGTFEAGPRPEGGFAVSVRLPRDREHPV</sequence>
<dbReference type="PANTHER" id="PTHR24421">
    <property type="entry name" value="NITRATE/NITRITE SENSOR PROTEIN NARX-RELATED"/>
    <property type="match status" value="1"/>
</dbReference>
<evidence type="ECO:0000256" key="5">
    <source>
        <dbReference type="ARBA" id="ARBA00022741"/>
    </source>
</evidence>
<dbReference type="InterPro" id="IPR055558">
    <property type="entry name" value="DUF7134"/>
</dbReference>
<evidence type="ECO:0000256" key="10">
    <source>
        <dbReference type="SAM" id="MobiDB-lite"/>
    </source>
</evidence>
<dbReference type="InterPro" id="IPR003594">
    <property type="entry name" value="HATPase_dom"/>
</dbReference>
<feature type="transmembrane region" description="Helical" evidence="11">
    <location>
        <begin position="147"/>
        <end position="168"/>
    </location>
</feature>